<dbReference type="GO" id="GO:0016787">
    <property type="term" value="F:hydrolase activity"/>
    <property type="evidence" value="ECO:0007669"/>
    <property type="project" value="UniProtKB-KW"/>
</dbReference>
<keyword evidence="2" id="KW-0378">Hydrolase</keyword>
<dbReference type="Proteomes" id="UP000315385">
    <property type="component" value="Unassembled WGS sequence"/>
</dbReference>
<accession>A0A544QMI0</accession>
<dbReference type="InterPro" id="IPR050471">
    <property type="entry name" value="AB_hydrolase"/>
</dbReference>
<evidence type="ECO:0000259" key="1">
    <source>
        <dbReference type="Pfam" id="PF00561"/>
    </source>
</evidence>
<organism evidence="2 3">
    <name type="scientific">Halonotius roseus</name>
    <dbReference type="NCBI Taxonomy" id="2511997"/>
    <lineage>
        <taxon>Archaea</taxon>
        <taxon>Methanobacteriati</taxon>
        <taxon>Methanobacteriota</taxon>
        <taxon>Stenosarchaea group</taxon>
        <taxon>Halobacteria</taxon>
        <taxon>Halobacteriales</taxon>
        <taxon>Haloferacaceae</taxon>
        <taxon>Halonotius</taxon>
    </lineage>
</organism>
<sequence length="296" mass="31429">MGPDPSPSRDASTADPTVVAHENGQLAYTEYGDPDGDPVVLFHGTPGSRLLGALFETMAEEQGVRLLAVDRPGYGNSEPWPTRSITDAGTYVSAMLDDADIETATLLAFSGGSPQAIATAATHGGRVDRVKIVSGATPPSVSEDTPTVQQVLATLATRTPSLLGGLLRGQAWLAERLDPEIVVSQYRADEPAEPLSDETAELIKADFLEAISHSRRGTVTELRANAGVWGIDFDQLATPVELRHGGRDTNVPLADARRFASTLPDSDLTVYDDADHLGALLRSVPEIFEKATTRSS</sequence>
<dbReference type="InterPro" id="IPR000073">
    <property type="entry name" value="AB_hydrolase_1"/>
</dbReference>
<dbReference type="PANTHER" id="PTHR43433">
    <property type="entry name" value="HYDROLASE, ALPHA/BETA FOLD FAMILY PROTEIN"/>
    <property type="match status" value="1"/>
</dbReference>
<protein>
    <submittedName>
        <fullName evidence="2">Alpha/beta hydrolase</fullName>
    </submittedName>
</protein>
<name>A0A544QMI0_9EURY</name>
<evidence type="ECO:0000313" key="3">
    <source>
        <dbReference type="Proteomes" id="UP000315385"/>
    </source>
</evidence>
<dbReference type="EMBL" id="SESI01000002">
    <property type="protein sequence ID" value="TQQ80084.1"/>
    <property type="molecule type" value="Genomic_DNA"/>
</dbReference>
<evidence type="ECO:0000313" key="2">
    <source>
        <dbReference type="EMBL" id="TQQ80084.1"/>
    </source>
</evidence>
<dbReference type="SUPFAM" id="SSF53474">
    <property type="entry name" value="alpha/beta-Hydrolases"/>
    <property type="match status" value="1"/>
</dbReference>
<dbReference type="AlphaFoldDB" id="A0A544QMI0"/>
<dbReference type="PANTHER" id="PTHR43433:SF10">
    <property type="entry name" value="AB HYDROLASE-1 DOMAIN-CONTAINING PROTEIN"/>
    <property type="match status" value="1"/>
</dbReference>
<keyword evidence="3" id="KW-1185">Reference proteome</keyword>
<dbReference type="RefSeq" id="WP_142443208.1">
    <property type="nucleotide sequence ID" value="NZ_SESI01000002.1"/>
</dbReference>
<feature type="domain" description="AB hydrolase-1" evidence="1">
    <location>
        <begin position="38"/>
        <end position="158"/>
    </location>
</feature>
<dbReference type="Gene3D" id="3.40.50.1820">
    <property type="entry name" value="alpha/beta hydrolase"/>
    <property type="match status" value="1"/>
</dbReference>
<proteinExistence type="predicted"/>
<dbReference type="OrthoDB" id="9890at2157"/>
<dbReference type="Pfam" id="PF00561">
    <property type="entry name" value="Abhydrolase_1"/>
    <property type="match status" value="1"/>
</dbReference>
<comment type="caution">
    <text evidence="2">The sequence shown here is derived from an EMBL/GenBank/DDBJ whole genome shotgun (WGS) entry which is preliminary data.</text>
</comment>
<gene>
    <name evidence="2" type="ORF">EWF95_06205</name>
</gene>
<reference evidence="2 3" key="1">
    <citation type="submission" date="2019-02" db="EMBL/GenBank/DDBJ databases">
        <title>Halonotius sp. a new haloqrchaeon isolated from saline water.</title>
        <authorList>
            <person name="Duran-Viseras A."/>
            <person name="Sanchez-Porro C."/>
            <person name="Ventosa A."/>
        </authorList>
    </citation>
    <scope>NUCLEOTIDE SEQUENCE [LARGE SCALE GENOMIC DNA]</scope>
    <source>
        <strain evidence="2 3">F9-27</strain>
    </source>
</reference>
<dbReference type="InterPro" id="IPR029058">
    <property type="entry name" value="AB_hydrolase_fold"/>
</dbReference>